<dbReference type="SMART" id="SM00829">
    <property type="entry name" value="PKS_ER"/>
    <property type="match status" value="1"/>
</dbReference>
<dbReference type="Pfam" id="PF08240">
    <property type="entry name" value="ADH_N"/>
    <property type="match status" value="1"/>
</dbReference>
<organism evidence="2 3">
    <name type="scientific">Angustibacter luteus</name>
    <dbReference type="NCBI Taxonomy" id="658456"/>
    <lineage>
        <taxon>Bacteria</taxon>
        <taxon>Bacillati</taxon>
        <taxon>Actinomycetota</taxon>
        <taxon>Actinomycetes</taxon>
        <taxon>Kineosporiales</taxon>
        <taxon>Kineosporiaceae</taxon>
    </lineage>
</organism>
<evidence type="ECO:0000259" key="1">
    <source>
        <dbReference type="SMART" id="SM00829"/>
    </source>
</evidence>
<dbReference type="RefSeq" id="WP_345716249.1">
    <property type="nucleotide sequence ID" value="NZ_BAABFP010000004.1"/>
</dbReference>
<feature type="domain" description="Enoyl reductase (ER)" evidence="1">
    <location>
        <begin position="5"/>
        <end position="294"/>
    </location>
</feature>
<dbReference type="PANTHER" id="PTHR43677">
    <property type="entry name" value="SHORT-CHAIN DEHYDROGENASE/REDUCTASE"/>
    <property type="match status" value="1"/>
</dbReference>
<keyword evidence="3" id="KW-1185">Reference proteome</keyword>
<dbReference type="Pfam" id="PF00107">
    <property type="entry name" value="ADH_zinc_N"/>
    <property type="match status" value="1"/>
</dbReference>
<dbReference type="InterPro" id="IPR013154">
    <property type="entry name" value="ADH-like_N"/>
</dbReference>
<proteinExistence type="predicted"/>
<reference evidence="3" key="1">
    <citation type="journal article" date="2019" name="Int. J. Syst. Evol. Microbiol.">
        <title>The Global Catalogue of Microorganisms (GCM) 10K type strain sequencing project: providing services to taxonomists for standard genome sequencing and annotation.</title>
        <authorList>
            <consortium name="The Broad Institute Genomics Platform"/>
            <consortium name="The Broad Institute Genome Sequencing Center for Infectious Disease"/>
            <person name="Wu L."/>
            <person name="Ma J."/>
        </authorList>
    </citation>
    <scope>NUCLEOTIDE SEQUENCE [LARGE SCALE GENOMIC DNA]</scope>
    <source>
        <strain evidence="3">KACC 14249</strain>
    </source>
</reference>
<evidence type="ECO:0000313" key="3">
    <source>
        <dbReference type="Proteomes" id="UP001596189"/>
    </source>
</evidence>
<sequence length="323" mass="33934">MARSAVIDRPGVAPRINDATAPLRHRGTTLVRVLAAALNPLDISIAAGLVPTARHEKPYVPGIEAVGEVVESDVFEPGQIVYGECHPSPTRPGCFATHVVLEDQALLRLPEKLDPVAAVAVGNSGVAAFLPLIGVAALQPNEAVLILGATGTVGRLAVQVAREHDAGYIVAVGRNEEALARVRELGADAAIPLRSGEAQGELVRRLQRAGPAADVILDGLGGDPLNAAMHACAPLARIVNIGNSAGEQVNFAATLLRSRQLTIKGFASFLTPLAVKRPALEWMWSGLLDGNIHVDTRARPLEELPVAWTERPSVAQPKTVIVP</sequence>
<accession>A0ABW1JF51</accession>
<dbReference type="Gene3D" id="3.90.180.10">
    <property type="entry name" value="Medium-chain alcohol dehydrogenases, catalytic domain"/>
    <property type="match status" value="1"/>
</dbReference>
<dbReference type="SUPFAM" id="SSF51735">
    <property type="entry name" value="NAD(P)-binding Rossmann-fold domains"/>
    <property type="match status" value="1"/>
</dbReference>
<dbReference type="InterPro" id="IPR020843">
    <property type="entry name" value="ER"/>
</dbReference>
<gene>
    <name evidence="2" type="ORF">ACFQDO_09945</name>
</gene>
<dbReference type="Gene3D" id="3.40.50.720">
    <property type="entry name" value="NAD(P)-binding Rossmann-like Domain"/>
    <property type="match status" value="1"/>
</dbReference>
<dbReference type="InterPro" id="IPR051397">
    <property type="entry name" value="Zn-ADH-like_protein"/>
</dbReference>
<dbReference type="Proteomes" id="UP001596189">
    <property type="component" value="Unassembled WGS sequence"/>
</dbReference>
<protein>
    <submittedName>
        <fullName evidence="2">Zinc-binding alcohol dehydrogenase family protein</fullName>
    </submittedName>
</protein>
<name>A0ABW1JF51_9ACTN</name>
<dbReference type="InterPro" id="IPR036291">
    <property type="entry name" value="NAD(P)-bd_dom_sf"/>
</dbReference>
<dbReference type="SUPFAM" id="SSF50129">
    <property type="entry name" value="GroES-like"/>
    <property type="match status" value="1"/>
</dbReference>
<comment type="caution">
    <text evidence="2">The sequence shown here is derived from an EMBL/GenBank/DDBJ whole genome shotgun (WGS) entry which is preliminary data.</text>
</comment>
<dbReference type="EMBL" id="JBHSRD010000003">
    <property type="protein sequence ID" value="MFC6007449.1"/>
    <property type="molecule type" value="Genomic_DNA"/>
</dbReference>
<dbReference type="InterPro" id="IPR013149">
    <property type="entry name" value="ADH-like_C"/>
</dbReference>
<dbReference type="InterPro" id="IPR011032">
    <property type="entry name" value="GroES-like_sf"/>
</dbReference>
<dbReference type="PANTHER" id="PTHR43677:SF11">
    <property type="entry name" value="ZINC-CONTAINING ALCOHOL DEHYDROGENASE"/>
    <property type="match status" value="1"/>
</dbReference>
<evidence type="ECO:0000313" key="2">
    <source>
        <dbReference type="EMBL" id="MFC6007449.1"/>
    </source>
</evidence>